<dbReference type="RefSeq" id="WP_394471197.1">
    <property type="nucleotide sequence ID" value="NZ_JBIGHY010000005.1"/>
</dbReference>
<keyword evidence="1" id="KW-0732">Signal</keyword>
<dbReference type="Proteomes" id="UP001606300">
    <property type="component" value="Unassembled WGS sequence"/>
</dbReference>
<evidence type="ECO:0000256" key="1">
    <source>
        <dbReference type="SAM" id="SignalP"/>
    </source>
</evidence>
<comment type="caution">
    <text evidence="2">The sequence shown here is derived from an EMBL/GenBank/DDBJ whole genome shotgun (WGS) entry which is preliminary data.</text>
</comment>
<dbReference type="EMBL" id="JBIGHY010000005">
    <property type="protein sequence ID" value="MFG6415121.1"/>
    <property type="molecule type" value="Genomic_DNA"/>
</dbReference>
<dbReference type="PANTHER" id="PTHR30203">
    <property type="entry name" value="OUTER MEMBRANE CATION EFFLUX PROTEIN"/>
    <property type="match status" value="1"/>
</dbReference>
<protein>
    <submittedName>
        <fullName evidence="2">TolC family protein</fullName>
    </submittedName>
</protein>
<reference evidence="2 3" key="1">
    <citation type="submission" date="2024-09" db="EMBL/GenBank/DDBJ databases">
        <title>Novel species of the genus Pelomonas and Roseateles isolated from streams.</title>
        <authorList>
            <person name="Lu H."/>
        </authorList>
    </citation>
    <scope>NUCLEOTIDE SEQUENCE [LARGE SCALE GENOMIC DNA]</scope>
    <source>
        <strain evidence="2 3">DC23W</strain>
    </source>
</reference>
<name>A0ABW7ENQ6_9BURK</name>
<feature type="signal peptide" evidence="1">
    <location>
        <begin position="1"/>
        <end position="26"/>
    </location>
</feature>
<dbReference type="PANTHER" id="PTHR30203:SF24">
    <property type="entry name" value="BLR4935 PROTEIN"/>
    <property type="match status" value="1"/>
</dbReference>
<sequence>MPLPFPLLRLPALLLGALALSGCASIGPPGDADVAAINRLTQPHTGQPLAAEPLSPEALAERLREPLGADAAVQLALQNSRALQARLARLGVTAAEVDAASRLPNPGFSFSRLRRGDEVELERGWHISLARLLTLPLVQRAEQRRLQAEQQLAAADVLALAADTRRAWVVAVAAEAALSYRRQVLEAGDAGAELAKRMQAAGNFNALAHAREQAFAADARLGLARTESQRLAARERLVRLLGLSSVDAAALQLPERLPELPAAPRELADAETLALSQRLDVQAARLRLEQASRQLEAGRINRFVSMLELGVVRNSSNEAPTQRGWEVTLELPLFGSGPLPRAQALAREAAYDAADTGIRAHSEVREAHGRYRGAFDIARQHRDELLPLAQRISQEQLLRYNAMLIGVFELLADARSQVAAVAAAQDALRDFWLAQADLDQTLLGRVTSSGSPALPQAGSAAAAPAAAAH</sequence>
<accession>A0ABW7ENQ6</accession>
<organism evidence="2 3">
    <name type="scientific">Pelomonas dachongensis</name>
    <dbReference type="NCBI Taxonomy" id="3299029"/>
    <lineage>
        <taxon>Bacteria</taxon>
        <taxon>Pseudomonadati</taxon>
        <taxon>Pseudomonadota</taxon>
        <taxon>Betaproteobacteria</taxon>
        <taxon>Burkholderiales</taxon>
        <taxon>Sphaerotilaceae</taxon>
        <taxon>Roseateles</taxon>
    </lineage>
</organism>
<keyword evidence="3" id="KW-1185">Reference proteome</keyword>
<dbReference type="Gene3D" id="1.20.1600.10">
    <property type="entry name" value="Outer membrane efflux proteins (OEP)"/>
    <property type="match status" value="1"/>
</dbReference>
<gene>
    <name evidence="2" type="ORF">ACG02S_14580</name>
</gene>
<dbReference type="InterPro" id="IPR010131">
    <property type="entry name" value="MdtP/NodT-like"/>
</dbReference>
<evidence type="ECO:0000313" key="2">
    <source>
        <dbReference type="EMBL" id="MFG6415121.1"/>
    </source>
</evidence>
<feature type="chain" id="PRO_5046009351" evidence="1">
    <location>
        <begin position="27"/>
        <end position="469"/>
    </location>
</feature>
<dbReference type="SUPFAM" id="SSF56954">
    <property type="entry name" value="Outer membrane efflux proteins (OEP)"/>
    <property type="match status" value="1"/>
</dbReference>
<proteinExistence type="predicted"/>
<evidence type="ECO:0000313" key="3">
    <source>
        <dbReference type="Proteomes" id="UP001606300"/>
    </source>
</evidence>